<evidence type="ECO:0000313" key="2">
    <source>
        <dbReference type="EMBL" id="NXT24629.1"/>
    </source>
</evidence>
<feature type="non-terminal residue" evidence="2">
    <location>
        <position position="1"/>
    </location>
</feature>
<feature type="region of interest" description="Disordered" evidence="1">
    <location>
        <begin position="336"/>
        <end position="382"/>
    </location>
</feature>
<feature type="compositionally biased region" description="Low complexity" evidence="1">
    <location>
        <begin position="629"/>
        <end position="640"/>
    </location>
</feature>
<organism evidence="2 3">
    <name type="scientific">Syrrhaptes paradoxus</name>
    <name type="common">Pallas's sandgrouse</name>
    <dbReference type="NCBI Taxonomy" id="302527"/>
    <lineage>
        <taxon>Eukaryota</taxon>
        <taxon>Metazoa</taxon>
        <taxon>Chordata</taxon>
        <taxon>Craniata</taxon>
        <taxon>Vertebrata</taxon>
        <taxon>Euteleostomi</taxon>
        <taxon>Archelosauria</taxon>
        <taxon>Archosauria</taxon>
        <taxon>Dinosauria</taxon>
        <taxon>Saurischia</taxon>
        <taxon>Theropoda</taxon>
        <taxon>Coelurosauria</taxon>
        <taxon>Aves</taxon>
        <taxon>Neognathae</taxon>
        <taxon>Neoaves</taxon>
        <taxon>Columbimorphae</taxon>
        <taxon>Pterocliformes</taxon>
        <taxon>Pteroclidae</taxon>
        <taxon>Syrrhaptes</taxon>
    </lineage>
</organism>
<protein>
    <submittedName>
        <fullName evidence="2">RBM33 protein</fullName>
    </submittedName>
</protein>
<gene>
    <name evidence="2" type="primary">Rbm33</name>
    <name evidence="2" type="ORF">SYRPAR_R13536</name>
</gene>
<feature type="region of interest" description="Disordered" evidence="1">
    <location>
        <begin position="424"/>
        <end position="464"/>
    </location>
</feature>
<feature type="region of interest" description="Disordered" evidence="1">
    <location>
        <begin position="197"/>
        <end position="286"/>
    </location>
</feature>
<dbReference type="InterPro" id="IPR039878">
    <property type="entry name" value="RBM33"/>
</dbReference>
<dbReference type="PANTHER" id="PTHR22014:SF2">
    <property type="entry name" value="RNA-BINDING PROTEIN 33"/>
    <property type="match status" value="1"/>
</dbReference>
<dbReference type="SUPFAM" id="SSF54928">
    <property type="entry name" value="RNA-binding domain, RBD"/>
    <property type="match status" value="1"/>
</dbReference>
<feature type="compositionally biased region" description="Low complexity" evidence="1">
    <location>
        <begin position="426"/>
        <end position="441"/>
    </location>
</feature>
<comment type="caution">
    <text evidence="2">The sequence shown here is derived from an EMBL/GenBank/DDBJ whole genome shotgun (WGS) entry which is preliminary data.</text>
</comment>
<feature type="region of interest" description="Disordered" evidence="1">
    <location>
        <begin position="1"/>
        <end position="109"/>
    </location>
</feature>
<dbReference type="EMBL" id="VZTO01015619">
    <property type="protein sequence ID" value="NXT24629.1"/>
    <property type="molecule type" value="Genomic_DNA"/>
</dbReference>
<feature type="compositionally biased region" description="Polar residues" evidence="1">
    <location>
        <begin position="336"/>
        <end position="352"/>
    </location>
</feature>
<keyword evidence="3" id="KW-1185">Reference proteome</keyword>
<sequence>PPDFQQHTPGPVPTNFSQAPRLPIQDQWRGPPPPPPPLPPPPPQERDPFFIADPRFPSHHLFEQRSPPPPPPPPLLNSAHPVPTQNPMPFAQPGPAFNQQGQQPVFPRERPVRPNMQPQGPVGILHFNQPGSANPRPFIPPRQPFLQAPGQPFLAAPTMQPDLKLLTDVLSTWEAGATFQEVITLKLKTNNLFLHVKGPLHPPLQPQPQPQPQQHHHQQQQQHHHQQQQQQHHHHLQAPPQPLMPMNQPQFRPHIQTTQQQPNNNRMQCQPRQGPMKPRHNTPSQNIVKRTNQQLQSTAPRNSNLRELPIAPSHAMEMSNNRRTSTPAAQVKPITSTMSATKSVAGVGNSQGRPEMKARTVTPVGQAKSEVKSEPEYPDEDEETRLYRLKIEEQKRLREEILKQKELRRQQQAGARKRELLERIAQQQQQQQPSTQPSYMQQEDDSSEYPTNGSPYIPHSGLQTRQNVKNRLLVKKQDTVIPNIQPKPTDFPQAGSNMQYQGQQMKPVKHLRQTRTVPPSQPQAPQKVLQTKPTAASPPTTQTARVASVQARPQELKPGVKRTVMQRTNSASADGPHVGSKVRVIKLSGGQGGEDAGFFHPESQPQRPQQPLEPKQQPVRKVTLTKGMQQQQHQQQQQAQIHSPAPQGVKNIQGIHQPKKVIMHGRGRGVAGQMGRGRLMPNKQNLRVVECKPQPCIVSVEGLSSSTTDVQLKNLLMSVGPIQSLQMLPQQRKAIAKFKEPAHALAFQQKFHR</sequence>
<dbReference type="AlphaFoldDB" id="A0A7L3AYK6"/>
<proteinExistence type="predicted"/>
<feature type="compositionally biased region" description="Pro residues" evidence="1">
    <location>
        <begin position="200"/>
        <end position="211"/>
    </location>
</feature>
<feature type="non-terminal residue" evidence="2">
    <location>
        <position position="753"/>
    </location>
</feature>
<feature type="compositionally biased region" description="Basic residues" evidence="1">
    <location>
        <begin position="214"/>
        <end position="236"/>
    </location>
</feature>
<feature type="compositionally biased region" description="Polar residues" evidence="1">
    <location>
        <begin position="1"/>
        <end position="18"/>
    </location>
</feature>
<dbReference type="GO" id="GO:0003723">
    <property type="term" value="F:RNA binding"/>
    <property type="evidence" value="ECO:0007669"/>
    <property type="project" value="TreeGrafter"/>
</dbReference>
<name>A0A7L3AYK6_9AVES</name>
<accession>A0A7L3AYK6</accession>
<dbReference type="Gene3D" id="3.30.70.330">
    <property type="match status" value="1"/>
</dbReference>
<dbReference type="InterPro" id="IPR035979">
    <property type="entry name" value="RBD_domain_sf"/>
</dbReference>
<feature type="region of interest" description="Disordered" evidence="1">
    <location>
        <begin position="515"/>
        <end position="651"/>
    </location>
</feature>
<evidence type="ECO:0000256" key="1">
    <source>
        <dbReference type="SAM" id="MobiDB-lite"/>
    </source>
</evidence>
<reference evidence="2 3" key="1">
    <citation type="submission" date="2019-09" db="EMBL/GenBank/DDBJ databases">
        <title>Bird 10,000 Genomes (B10K) Project - Family phase.</title>
        <authorList>
            <person name="Zhang G."/>
        </authorList>
    </citation>
    <scope>NUCLEOTIDE SEQUENCE [LARGE SCALE GENOMIC DNA]</scope>
    <source>
        <strain evidence="2">B10K-DU-003-42</strain>
        <tissue evidence="2">Mixed tissue sample</tissue>
    </source>
</reference>
<feature type="compositionally biased region" description="Polar residues" evidence="1">
    <location>
        <begin position="255"/>
        <end position="271"/>
    </location>
</feature>
<feature type="compositionally biased region" description="Pro residues" evidence="1">
    <location>
        <begin position="66"/>
        <end position="75"/>
    </location>
</feature>
<feature type="compositionally biased region" description="Low complexity" evidence="1">
    <location>
        <begin position="531"/>
        <end position="544"/>
    </location>
</feature>
<dbReference type="InterPro" id="IPR012677">
    <property type="entry name" value="Nucleotide-bd_a/b_plait_sf"/>
</dbReference>
<evidence type="ECO:0000313" key="3">
    <source>
        <dbReference type="Proteomes" id="UP000536260"/>
    </source>
</evidence>
<dbReference type="Proteomes" id="UP000536260">
    <property type="component" value="Unassembled WGS sequence"/>
</dbReference>
<feature type="compositionally biased region" description="Pro residues" evidence="1">
    <location>
        <begin position="30"/>
        <end position="43"/>
    </location>
</feature>
<dbReference type="PANTHER" id="PTHR22014">
    <property type="entry name" value="RNA-BINDING PROTEIN 33"/>
    <property type="match status" value="1"/>
</dbReference>